<gene>
    <name evidence="2" type="ORF">GGR23_001943</name>
</gene>
<dbReference type="RefSeq" id="WP_183366040.1">
    <property type="nucleotide sequence ID" value="NZ_JACIEZ010000003.1"/>
</dbReference>
<sequence length="425" mass="46423">MAYQFIHMECFSRKGGGKGRSVSYVLAEARRDPAASIHVPTPAPPVVVYGISPDQVERLHDDRADAAMTMPKGGKFRRIQRTQHTLMTVVASHPLTMDEVRAEPTKRRAAEQWEGRTVAWLRDTYGDQLVSVIRHEDESHFHLHAYILPDDPAMRANGLHPGQVAKADIMAAGPAAGEDSRAVNKRGDAAYKTAMRDWQDSYHRTVGIPCGLTRLGPARRRLSRAEWQAEQVQATALRDALDRATAVKAKAEMYITATKGEAARIASKAAATQAEAARKVQAASEAASAALLAQNRAVAEQRKAASMMARVRAEGIRVREAAARLRTLPGIVRGLWDGLRRSAVQDRIRRDVAAEMDVIRRSAADAAERASAADAARRQADELARNLRATVTDVARDLAAARQELAALRPDDEGLDAAPAAPRRR</sequence>
<protein>
    <recommendedName>
        <fullName evidence="4">Plasmid recombination enzyme</fullName>
    </recommendedName>
</protein>
<name>A0A7W6J4N9_9HYPH</name>
<dbReference type="Proteomes" id="UP000528286">
    <property type="component" value="Unassembled WGS sequence"/>
</dbReference>
<evidence type="ECO:0008006" key="4">
    <source>
        <dbReference type="Google" id="ProtNLM"/>
    </source>
</evidence>
<comment type="caution">
    <text evidence="2">The sequence shown here is derived from an EMBL/GenBank/DDBJ whole genome shotgun (WGS) entry which is preliminary data.</text>
</comment>
<evidence type="ECO:0000256" key="1">
    <source>
        <dbReference type="SAM" id="Coils"/>
    </source>
</evidence>
<dbReference type="AlphaFoldDB" id="A0A7W6J4N9"/>
<evidence type="ECO:0000313" key="3">
    <source>
        <dbReference type="Proteomes" id="UP000528286"/>
    </source>
</evidence>
<evidence type="ECO:0000313" key="2">
    <source>
        <dbReference type="EMBL" id="MBB4064756.1"/>
    </source>
</evidence>
<dbReference type="EMBL" id="JACIEZ010000003">
    <property type="protein sequence ID" value="MBB4064756.1"/>
    <property type="molecule type" value="Genomic_DNA"/>
</dbReference>
<proteinExistence type="predicted"/>
<organism evidence="2 3">
    <name type="scientific">Gellertiella hungarica</name>
    <dbReference type="NCBI Taxonomy" id="1572859"/>
    <lineage>
        <taxon>Bacteria</taxon>
        <taxon>Pseudomonadati</taxon>
        <taxon>Pseudomonadota</taxon>
        <taxon>Alphaproteobacteria</taxon>
        <taxon>Hyphomicrobiales</taxon>
        <taxon>Rhizobiaceae</taxon>
        <taxon>Gellertiella</taxon>
    </lineage>
</organism>
<keyword evidence="3" id="KW-1185">Reference proteome</keyword>
<feature type="coiled-coil region" evidence="1">
    <location>
        <begin position="373"/>
        <end position="404"/>
    </location>
</feature>
<reference evidence="2 3" key="1">
    <citation type="submission" date="2020-08" db="EMBL/GenBank/DDBJ databases">
        <title>Genomic Encyclopedia of Type Strains, Phase IV (KMG-IV): sequencing the most valuable type-strain genomes for metagenomic binning, comparative biology and taxonomic classification.</title>
        <authorList>
            <person name="Goeker M."/>
        </authorList>
    </citation>
    <scope>NUCLEOTIDE SEQUENCE [LARGE SCALE GENOMIC DNA]</scope>
    <source>
        <strain evidence="2 3">DSM 29853</strain>
    </source>
</reference>
<dbReference type="Gene3D" id="3.30.930.30">
    <property type="match status" value="1"/>
</dbReference>
<keyword evidence="1" id="KW-0175">Coiled coil</keyword>
<accession>A0A7W6J4N9</accession>